<evidence type="ECO:0000313" key="5">
    <source>
        <dbReference type="Proteomes" id="UP000001693"/>
    </source>
</evidence>
<dbReference type="eggNOG" id="COG2017">
    <property type="taxonomic scope" value="Bacteria"/>
</dbReference>
<protein>
    <submittedName>
        <fullName evidence="4">Aldose 1-epimerase</fullName>
        <ecNumber evidence="4">5.1.3.3</ecNumber>
    </submittedName>
</protein>
<evidence type="ECO:0000256" key="1">
    <source>
        <dbReference type="ARBA" id="ARBA00006206"/>
    </source>
</evidence>
<dbReference type="SUPFAM" id="SSF74650">
    <property type="entry name" value="Galactose mutarotase-like"/>
    <property type="match status" value="1"/>
</dbReference>
<dbReference type="InterPro" id="IPR014718">
    <property type="entry name" value="GH-type_carb-bd"/>
</dbReference>
<evidence type="ECO:0000256" key="2">
    <source>
        <dbReference type="ARBA" id="ARBA00023235"/>
    </source>
</evidence>
<evidence type="ECO:0000313" key="4">
    <source>
        <dbReference type="EMBL" id="ACB35589.1"/>
    </source>
</evidence>
<keyword evidence="2 4" id="KW-0413">Isomerase</keyword>
<comment type="similarity">
    <text evidence="1">Belongs to the aldose epimerase family.</text>
</comment>
<dbReference type="InterPro" id="IPR047215">
    <property type="entry name" value="Galactose_mutarotase-like"/>
</dbReference>
<sequence length="379" mass="41255">MTHARIATPIDSDADPDEPEAAIQVLHWPGGLRVKLSPWGAAWLSCCVPMPDGDWREALLQPRHARIGPAQPRSFMGSTLGRYANRIAHGRLARGDQVVSLARGDGERHHLHGGPDGWDTRRWAQPAVAATDDALEAVYTLTSVAGDQGYPGTAQAQVRYRLIDAQTLEIDYEVRVDAPSPIGLSNHAYFNLDARQAGDAGDVRDHHLQIHADRVLPVDPDCIPLEGPVPVADLPGFDFRRATRLRTQLDGHLDASEQLRAQRGHDHAYVLESTEDAAAGDSPDRLREAAVLSAADGRLQMTLSTTLPALQLYTGQLLAGSPAPGGRTHHAHAGLALEPQYLPDSPNRRWAAAGTPGDCWLLPGQVWRQRIRYRFTTAG</sequence>
<dbReference type="Gene3D" id="2.70.98.10">
    <property type="match status" value="1"/>
</dbReference>
<dbReference type="RefSeq" id="WP_012348336.1">
    <property type="nucleotide sequence ID" value="NC_010524.1"/>
</dbReference>
<dbReference type="CDD" id="cd09019">
    <property type="entry name" value="galactose_mutarotase_like"/>
    <property type="match status" value="1"/>
</dbReference>
<dbReference type="OrthoDB" id="9779408at2"/>
<name>B1Y2D6_LEPCP</name>
<accession>B1Y2D6</accession>
<dbReference type="EC" id="5.1.3.3" evidence="4"/>
<dbReference type="GO" id="GO:0005737">
    <property type="term" value="C:cytoplasm"/>
    <property type="evidence" value="ECO:0007669"/>
    <property type="project" value="TreeGrafter"/>
</dbReference>
<dbReference type="KEGG" id="lch:Lcho_3331"/>
<proteinExistence type="inferred from homology"/>
<dbReference type="GO" id="GO:0006006">
    <property type="term" value="P:glucose metabolic process"/>
    <property type="evidence" value="ECO:0007669"/>
    <property type="project" value="TreeGrafter"/>
</dbReference>
<dbReference type="GO" id="GO:0033499">
    <property type="term" value="P:galactose catabolic process via UDP-galactose, Leloir pathway"/>
    <property type="evidence" value="ECO:0007669"/>
    <property type="project" value="TreeGrafter"/>
</dbReference>
<dbReference type="Proteomes" id="UP000001693">
    <property type="component" value="Chromosome"/>
</dbReference>
<evidence type="ECO:0000256" key="3">
    <source>
        <dbReference type="ARBA" id="ARBA00023277"/>
    </source>
</evidence>
<dbReference type="PANTHER" id="PTHR10091">
    <property type="entry name" value="ALDOSE-1-EPIMERASE"/>
    <property type="match status" value="1"/>
</dbReference>
<dbReference type="InterPro" id="IPR008183">
    <property type="entry name" value="Aldose_1/G6P_1-epimerase"/>
</dbReference>
<keyword evidence="5" id="KW-1185">Reference proteome</keyword>
<dbReference type="EMBL" id="CP001013">
    <property type="protein sequence ID" value="ACB35589.1"/>
    <property type="molecule type" value="Genomic_DNA"/>
</dbReference>
<reference evidence="4 5" key="1">
    <citation type="submission" date="2008-03" db="EMBL/GenBank/DDBJ databases">
        <title>Complete sequence of Leptothrix cholodnii SP-6.</title>
        <authorList>
            <consortium name="US DOE Joint Genome Institute"/>
            <person name="Copeland A."/>
            <person name="Lucas S."/>
            <person name="Lapidus A."/>
            <person name="Glavina del Rio T."/>
            <person name="Dalin E."/>
            <person name="Tice H."/>
            <person name="Bruce D."/>
            <person name="Goodwin L."/>
            <person name="Pitluck S."/>
            <person name="Chertkov O."/>
            <person name="Brettin T."/>
            <person name="Detter J.C."/>
            <person name="Han C."/>
            <person name="Kuske C.R."/>
            <person name="Schmutz J."/>
            <person name="Larimer F."/>
            <person name="Land M."/>
            <person name="Hauser L."/>
            <person name="Kyrpides N."/>
            <person name="Lykidis A."/>
            <person name="Emerson D."/>
            <person name="Richardson P."/>
        </authorList>
    </citation>
    <scope>NUCLEOTIDE SEQUENCE [LARGE SCALE GENOMIC DNA]</scope>
    <source>
        <strain evidence="5">ATCC 51168 / LMG 8142 / SP-6</strain>
    </source>
</reference>
<keyword evidence="3" id="KW-0119">Carbohydrate metabolism</keyword>
<organism evidence="4 5">
    <name type="scientific">Leptothrix cholodnii (strain ATCC 51168 / LMG 8142 / SP-6)</name>
    <name type="common">Leptothrix discophora (strain SP-6)</name>
    <dbReference type="NCBI Taxonomy" id="395495"/>
    <lineage>
        <taxon>Bacteria</taxon>
        <taxon>Pseudomonadati</taxon>
        <taxon>Pseudomonadota</taxon>
        <taxon>Betaproteobacteria</taxon>
        <taxon>Burkholderiales</taxon>
        <taxon>Sphaerotilaceae</taxon>
        <taxon>Leptothrix</taxon>
    </lineage>
</organism>
<dbReference type="NCBIfam" id="NF008277">
    <property type="entry name" value="PRK11055.1"/>
    <property type="match status" value="1"/>
</dbReference>
<dbReference type="STRING" id="395495.Lcho_3331"/>
<dbReference type="HOGENOM" id="CLU_031753_1_0_4"/>
<dbReference type="GO" id="GO:0004034">
    <property type="term" value="F:aldose 1-epimerase activity"/>
    <property type="evidence" value="ECO:0007669"/>
    <property type="project" value="UniProtKB-EC"/>
</dbReference>
<dbReference type="PANTHER" id="PTHR10091:SF0">
    <property type="entry name" value="GALACTOSE MUTAROTASE"/>
    <property type="match status" value="1"/>
</dbReference>
<dbReference type="InterPro" id="IPR011013">
    <property type="entry name" value="Gal_mutarotase_sf_dom"/>
</dbReference>
<dbReference type="GO" id="GO:0030246">
    <property type="term" value="F:carbohydrate binding"/>
    <property type="evidence" value="ECO:0007669"/>
    <property type="project" value="InterPro"/>
</dbReference>
<gene>
    <name evidence="4" type="ordered locus">Lcho_3331</name>
</gene>
<dbReference type="Pfam" id="PF01263">
    <property type="entry name" value="Aldose_epim"/>
    <property type="match status" value="1"/>
</dbReference>
<dbReference type="AlphaFoldDB" id="B1Y2D6"/>